<sequence length="250" mass="28594">MKASCQSFVIHYGNFLFKYRNVVFPLVLVALLFGFRPLPPLDNTDDGLGMDILGFFISAMGEGVRIAVIGLAYIKRGGLNKRVHADTLVREGIFAHCRNPLYLGNLLILFGLFLIHNNPWVYILGLGFFLTAYAAIVMAEEFYLEGKFGADYQDYCRRVNRWLPQLRGLRKTLRSMQFNWRRAVAKDYASTYSWMVLALLVMGYESLPLPLTEKDIFWINGLCVIFVLLTTIFAIARYLKKSGYLTEKKG</sequence>
<evidence type="ECO:0000256" key="4">
    <source>
        <dbReference type="ARBA" id="ARBA00023136"/>
    </source>
</evidence>
<keyword evidence="3 5" id="KW-1133">Transmembrane helix</keyword>
<dbReference type="PANTHER" id="PTHR12714">
    <property type="entry name" value="PROTEIN-S ISOPRENYLCYSTEINE O-METHYLTRANSFERASE"/>
    <property type="match status" value="1"/>
</dbReference>
<feature type="transmembrane region" description="Helical" evidence="5">
    <location>
        <begin position="184"/>
        <end position="204"/>
    </location>
</feature>
<dbReference type="GO" id="GO:0012505">
    <property type="term" value="C:endomembrane system"/>
    <property type="evidence" value="ECO:0007669"/>
    <property type="project" value="UniProtKB-SubCell"/>
</dbReference>
<keyword evidence="2 5" id="KW-0812">Transmembrane</keyword>
<dbReference type="HOGENOM" id="CLU_097928_0_0_6"/>
<evidence type="ECO:0000256" key="1">
    <source>
        <dbReference type="ARBA" id="ARBA00004127"/>
    </source>
</evidence>
<dbReference type="PANTHER" id="PTHR12714:SF9">
    <property type="entry name" value="PROTEIN-S-ISOPRENYLCYSTEINE O-METHYLTRANSFERASE"/>
    <property type="match status" value="1"/>
</dbReference>
<dbReference type="Pfam" id="PF04191">
    <property type="entry name" value="PEMT"/>
    <property type="match status" value="1"/>
</dbReference>
<evidence type="ECO:0000313" key="6">
    <source>
        <dbReference type="EMBL" id="KFI18292.1"/>
    </source>
</evidence>
<protein>
    <submittedName>
        <fullName evidence="6">S-isoprenylcysteine methyltransferase</fullName>
    </submittedName>
</protein>
<evidence type="ECO:0000313" key="7">
    <source>
        <dbReference type="Proteomes" id="UP000028839"/>
    </source>
</evidence>
<name>A0A0E2ZJ86_9GAMM</name>
<proteinExistence type="predicted"/>
<dbReference type="Gene3D" id="1.20.120.1630">
    <property type="match status" value="1"/>
</dbReference>
<dbReference type="AlphaFoldDB" id="A0A0E2ZJ86"/>
<reference evidence="6 7" key="1">
    <citation type="submission" date="2014-07" db="EMBL/GenBank/DDBJ databases">
        <title>Comparative analysis of Nitrosococcus oceani genome inventories of strains from Pacific and Atlantic gyres.</title>
        <authorList>
            <person name="Lim C.K."/>
            <person name="Wang L."/>
            <person name="Sayavedra-Soto L.A."/>
            <person name="Klotz M.G."/>
        </authorList>
    </citation>
    <scope>NUCLEOTIDE SEQUENCE [LARGE SCALE GENOMIC DNA]</scope>
    <source>
        <strain evidence="6 7">C-27</strain>
    </source>
</reference>
<evidence type="ECO:0000256" key="3">
    <source>
        <dbReference type="ARBA" id="ARBA00022989"/>
    </source>
</evidence>
<feature type="transmembrane region" description="Helical" evidence="5">
    <location>
        <begin position="21"/>
        <end position="40"/>
    </location>
</feature>
<evidence type="ECO:0000256" key="5">
    <source>
        <dbReference type="SAM" id="Phobius"/>
    </source>
</evidence>
<feature type="transmembrane region" description="Helical" evidence="5">
    <location>
        <begin position="95"/>
        <end position="114"/>
    </location>
</feature>
<dbReference type="InterPro" id="IPR007318">
    <property type="entry name" value="Phopholipid_MeTrfase"/>
</dbReference>
<feature type="transmembrane region" description="Helical" evidence="5">
    <location>
        <begin position="216"/>
        <end position="239"/>
    </location>
</feature>
<keyword evidence="4 5" id="KW-0472">Membrane</keyword>
<accession>A0A0E2ZJ86</accession>
<organism evidence="6 7">
    <name type="scientific">Nitrosococcus oceani C-27</name>
    <dbReference type="NCBI Taxonomy" id="314279"/>
    <lineage>
        <taxon>Bacteria</taxon>
        <taxon>Pseudomonadati</taxon>
        <taxon>Pseudomonadota</taxon>
        <taxon>Gammaproteobacteria</taxon>
        <taxon>Chromatiales</taxon>
        <taxon>Chromatiaceae</taxon>
        <taxon>Nitrosococcus</taxon>
    </lineage>
</organism>
<keyword evidence="6" id="KW-0808">Transferase</keyword>
<dbReference type="Proteomes" id="UP000028839">
    <property type="component" value="Unassembled WGS sequence"/>
</dbReference>
<feature type="transmembrane region" description="Helical" evidence="5">
    <location>
        <begin position="52"/>
        <end position="74"/>
    </location>
</feature>
<keyword evidence="6" id="KW-0489">Methyltransferase</keyword>
<comment type="caution">
    <text evidence="6">The sequence shown here is derived from an EMBL/GenBank/DDBJ whole genome shotgun (WGS) entry which is preliminary data.</text>
</comment>
<dbReference type="GO" id="GO:0008168">
    <property type="term" value="F:methyltransferase activity"/>
    <property type="evidence" value="ECO:0007669"/>
    <property type="project" value="UniProtKB-KW"/>
</dbReference>
<feature type="transmembrane region" description="Helical" evidence="5">
    <location>
        <begin position="120"/>
        <end position="139"/>
    </location>
</feature>
<dbReference type="EMBL" id="JPGN01000085">
    <property type="protein sequence ID" value="KFI18292.1"/>
    <property type="molecule type" value="Genomic_DNA"/>
</dbReference>
<dbReference type="GO" id="GO:0032259">
    <property type="term" value="P:methylation"/>
    <property type="evidence" value="ECO:0007669"/>
    <property type="project" value="UniProtKB-KW"/>
</dbReference>
<gene>
    <name evidence="6" type="ORF">IB75_14955</name>
</gene>
<comment type="subcellular location">
    <subcellularLocation>
        <location evidence="1">Endomembrane system</location>
        <topology evidence="1">Multi-pass membrane protein</topology>
    </subcellularLocation>
</comment>
<dbReference type="OrthoDB" id="9811969at2"/>
<evidence type="ECO:0000256" key="2">
    <source>
        <dbReference type="ARBA" id="ARBA00022692"/>
    </source>
</evidence>